<dbReference type="GO" id="GO:0015074">
    <property type="term" value="P:DNA integration"/>
    <property type="evidence" value="ECO:0007669"/>
    <property type="project" value="InterPro"/>
</dbReference>
<dbReference type="PANTHER" id="PTHR30349:SF41">
    <property type="entry name" value="INTEGRASE_RECOMBINASE PROTEIN MJ0367-RELATED"/>
    <property type="match status" value="1"/>
</dbReference>
<dbReference type="GO" id="GO:0003677">
    <property type="term" value="F:DNA binding"/>
    <property type="evidence" value="ECO:0007669"/>
    <property type="project" value="UniProtKB-KW"/>
</dbReference>
<dbReference type="AlphaFoldDB" id="A0A3P3XMN0"/>
<organism evidence="5">
    <name type="scientific">uncultured spirochete</name>
    <dbReference type="NCBI Taxonomy" id="156406"/>
    <lineage>
        <taxon>Bacteria</taxon>
        <taxon>Pseudomonadati</taxon>
        <taxon>Spirochaetota</taxon>
        <taxon>Spirochaetia</taxon>
        <taxon>Spirochaetales</taxon>
        <taxon>environmental samples</taxon>
    </lineage>
</organism>
<dbReference type="InterPro" id="IPR011010">
    <property type="entry name" value="DNA_brk_join_enz"/>
</dbReference>
<evidence type="ECO:0000256" key="2">
    <source>
        <dbReference type="ARBA" id="ARBA00023125"/>
    </source>
</evidence>
<comment type="similarity">
    <text evidence="1">Belongs to the 'phage' integrase family.</text>
</comment>
<evidence type="ECO:0000256" key="1">
    <source>
        <dbReference type="ARBA" id="ARBA00008857"/>
    </source>
</evidence>
<dbReference type="Gene3D" id="1.10.443.10">
    <property type="entry name" value="Intergrase catalytic core"/>
    <property type="match status" value="1"/>
</dbReference>
<keyword evidence="2" id="KW-0238">DNA-binding</keyword>
<dbReference type="InterPro" id="IPR013762">
    <property type="entry name" value="Integrase-like_cat_sf"/>
</dbReference>
<dbReference type="EMBL" id="FWDM01000037">
    <property type="protein sequence ID" value="SLM15559.1"/>
    <property type="molecule type" value="Genomic_DNA"/>
</dbReference>
<gene>
    <name evidence="5" type="ORF">SPIROBIBN47_50055</name>
</gene>
<dbReference type="Gene3D" id="1.10.150.130">
    <property type="match status" value="1"/>
</dbReference>
<evidence type="ECO:0000259" key="4">
    <source>
        <dbReference type="PROSITE" id="PS51898"/>
    </source>
</evidence>
<proteinExistence type="inferred from homology"/>
<dbReference type="InterPro" id="IPR050090">
    <property type="entry name" value="Tyrosine_recombinase_XerCD"/>
</dbReference>
<dbReference type="PANTHER" id="PTHR30349">
    <property type="entry name" value="PHAGE INTEGRASE-RELATED"/>
    <property type="match status" value="1"/>
</dbReference>
<evidence type="ECO:0000256" key="3">
    <source>
        <dbReference type="ARBA" id="ARBA00023172"/>
    </source>
</evidence>
<dbReference type="GO" id="GO:0006310">
    <property type="term" value="P:DNA recombination"/>
    <property type="evidence" value="ECO:0007669"/>
    <property type="project" value="UniProtKB-KW"/>
</dbReference>
<dbReference type="CDD" id="cd00397">
    <property type="entry name" value="DNA_BRE_C"/>
    <property type="match status" value="1"/>
</dbReference>
<dbReference type="SUPFAM" id="SSF56349">
    <property type="entry name" value="DNA breaking-rejoining enzymes"/>
    <property type="match status" value="1"/>
</dbReference>
<name>A0A3P3XMN0_9SPIR</name>
<sequence length="378" mass="43448">MKDFYAEKRGKVYYIRFKDPLTGKILSARSSGQRNRDLAIKWAALEYEKMKSQAGMPTGKFGDWANLFFKEGCPHITRLLNQGKSYAESTRRDNRRYVDMFLLKDPISRMKLGEIGRGDIIDLQDRIVKAYGRTRSAQRIYQAFHIILNEAVIRGKLSANPSNGIAKISYQPKVRKPLTKAELDRFLDPKHWPNRTHWLMTMMARYTGLRAGEIRALYWEHLNPEEGSIMVLQNLPKNVSLEALRPPKWGKTRKAVYPKQLQVLLEKERKPTGLVFQEKDGSAVDYWLWHDSVKHARKASNITHAGIHALRHSLDTILAENGINQEVRKAIFGWTNAKTEQIYNHPEMYDVGKLSKKIQRVLKSGNSTNGELSKAGSD</sequence>
<keyword evidence="3" id="KW-0233">DNA recombination</keyword>
<dbReference type="Pfam" id="PF00589">
    <property type="entry name" value="Phage_integrase"/>
    <property type="match status" value="1"/>
</dbReference>
<evidence type="ECO:0000313" key="5">
    <source>
        <dbReference type="EMBL" id="SLM15559.1"/>
    </source>
</evidence>
<accession>A0A3P3XMN0</accession>
<dbReference type="PROSITE" id="PS51898">
    <property type="entry name" value="TYR_RECOMBINASE"/>
    <property type="match status" value="1"/>
</dbReference>
<feature type="domain" description="Tyr recombinase" evidence="4">
    <location>
        <begin position="173"/>
        <end position="359"/>
    </location>
</feature>
<protein>
    <recommendedName>
        <fullName evidence="4">Tyr recombinase domain-containing protein</fullName>
    </recommendedName>
</protein>
<dbReference type="InterPro" id="IPR002104">
    <property type="entry name" value="Integrase_catalytic"/>
</dbReference>
<dbReference type="InterPro" id="IPR010998">
    <property type="entry name" value="Integrase_recombinase_N"/>
</dbReference>
<reference evidence="5" key="1">
    <citation type="submission" date="2017-02" db="EMBL/GenBank/DDBJ databases">
        <authorList>
            <person name="Regsiter A."/>
            <person name="William W."/>
        </authorList>
    </citation>
    <scope>NUCLEOTIDE SEQUENCE</scope>
    <source>
        <strain evidence="5">Bib</strain>
    </source>
</reference>